<dbReference type="Proteomes" id="UP000233556">
    <property type="component" value="Unassembled WGS sequence"/>
</dbReference>
<name>A0A2I0U235_LIMLA</name>
<proteinExistence type="predicted"/>
<evidence type="ECO:0000256" key="1">
    <source>
        <dbReference type="SAM" id="MobiDB-lite"/>
    </source>
</evidence>
<keyword evidence="3" id="KW-1185">Reference proteome</keyword>
<dbReference type="AlphaFoldDB" id="A0A2I0U235"/>
<sequence>MSAAGSALPTPLCPRHGEAGPSARPPRRPRRPGQFTSQEELLRESPAGPGGGGRHGGRPGGRGRRRARPELVGVPRADQRQRHPAAGQ</sequence>
<reference evidence="3" key="1">
    <citation type="submission" date="2017-11" db="EMBL/GenBank/DDBJ databases">
        <authorList>
            <person name="Lima N.C."/>
            <person name="Parody-Merino A.M."/>
            <person name="Battley P.F."/>
            <person name="Fidler A.E."/>
            <person name="Prosdocimi F."/>
        </authorList>
    </citation>
    <scope>NUCLEOTIDE SEQUENCE [LARGE SCALE GENOMIC DNA]</scope>
</reference>
<feature type="compositionally biased region" description="Basic residues" evidence="1">
    <location>
        <begin position="55"/>
        <end position="67"/>
    </location>
</feature>
<organism evidence="2 3">
    <name type="scientific">Limosa lapponica baueri</name>
    <dbReference type="NCBI Taxonomy" id="1758121"/>
    <lineage>
        <taxon>Eukaryota</taxon>
        <taxon>Metazoa</taxon>
        <taxon>Chordata</taxon>
        <taxon>Craniata</taxon>
        <taxon>Vertebrata</taxon>
        <taxon>Euteleostomi</taxon>
        <taxon>Archelosauria</taxon>
        <taxon>Archosauria</taxon>
        <taxon>Dinosauria</taxon>
        <taxon>Saurischia</taxon>
        <taxon>Theropoda</taxon>
        <taxon>Coelurosauria</taxon>
        <taxon>Aves</taxon>
        <taxon>Neognathae</taxon>
        <taxon>Neoaves</taxon>
        <taxon>Charadriiformes</taxon>
        <taxon>Scolopacidae</taxon>
        <taxon>Limosa</taxon>
    </lineage>
</organism>
<reference evidence="3" key="2">
    <citation type="submission" date="2017-12" db="EMBL/GenBank/DDBJ databases">
        <title>Genome sequence of the Bar-tailed Godwit (Limosa lapponica baueri).</title>
        <authorList>
            <person name="Lima N.C.B."/>
            <person name="Parody-Merino A.M."/>
            <person name="Battley P.F."/>
            <person name="Fidler A.E."/>
            <person name="Prosdocimi F."/>
        </authorList>
    </citation>
    <scope>NUCLEOTIDE SEQUENCE [LARGE SCALE GENOMIC DNA]</scope>
</reference>
<dbReference type="EMBL" id="KZ506338">
    <property type="protein sequence ID" value="PKU40101.1"/>
    <property type="molecule type" value="Genomic_DNA"/>
</dbReference>
<protein>
    <submittedName>
        <fullName evidence="2">Uncharacterized protein</fullName>
    </submittedName>
</protein>
<feature type="region of interest" description="Disordered" evidence="1">
    <location>
        <begin position="1"/>
        <end position="88"/>
    </location>
</feature>
<accession>A0A2I0U235</accession>
<evidence type="ECO:0000313" key="3">
    <source>
        <dbReference type="Proteomes" id="UP000233556"/>
    </source>
</evidence>
<evidence type="ECO:0000313" key="2">
    <source>
        <dbReference type="EMBL" id="PKU40101.1"/>
    </source>
</evidence>
<gene>
    <name evidence="2" type="ORF">llap_9588</name>
</gene>